<keyword evidence="2" id="KW-0234">DNA repair</keyword>
<evidence type="ECO:0000313" key="3">
    <source>
        <dbReference type="EMBL" id="TQN33544.1"/>
    </source>
</evidence>
<evidence type="ECO:0000313" key="4">
    <source>
        <dbReference type="Proteomes" id="UP000317422"/>
    </source>
</evidence>
<keyword evidence="4" id="KW-1185">Reference proteome</keyword>
<dbReference type="GO" id="GO:0006307">
    <property type="term" value="P:DNA alkylation repair"/>
    <property type="evidence" value="ECO:0007669"/>
    <property type="project" value="TreeGrafter"/>
</dbReference>
<keyword evidence="1" id="KW-0227">DNA damage</keyword>
<dbReference type="GO" id="GO:0005737">
    <property type="term" value="C:cytoplasm"/>
    <property type="evidence" value="ECO:0007669"/>
    <property type="project" value="TreeGrafter"/>
</dbReference>
<dbReference type="InterPro" id="IPR051912">
    <property type="entry name" value="Alkylbase_DNA_Glycosylase/TA"/>
</dbReference>
<dbReference type="PANTHER" id="PTHR43003:SF5">
    <property type="entry name" value="DNA-3-METHYLADENINE GLYCOSYLASE"/>
    <property type="match status" value="1"/>
</dbReference>
<protein>
    <submittedName>
        <fullName evidence="3">DNA-3-methyladenine glycosylase II</fullName>
    </submittedName>
</protein>
<dbReference type="PANTHER" id="PTHR43003">
    <property type="entry name" value="DNA-3-METHYLADENINE GLYCOSYLASE"/>
    <property type="match status" value="1"/>
</dbReference>
<dbReference type="GO" id="GO:0008725">
    <property type="term" value="F:DNA-3-methyladenine glycosylase activity"/>
    <property type="evidence" value="ECO:0007669"/>
    <property type="project" value="TreeGrafter"/>
</dbReference>
<dbReference type="EMBL" id="VFQC01000001">
    <property type="protein sequence ID" value="TQN33544.1"/>
    <property type="molecule type" value="Genomic_DNA"/>
</dbReference>
<organism evidence="3 4">
    <name type="scientific">Haloactinospora alba</name>
    <dbReference type="NCBI Taxonomy" id="405555"/>
    <lineage>
        <taxon>Bacteria</taxon>
        <taxon>Bacillati</taxon>
        <taxon>Actinomycetota</taxon>
        <taxon>Actinomycetes</taxon>
        <taxon>Streptosporangiales</taxon>
        <taxon>Nocardiopsidaceae</taxon>
        <taxon>Haloactinospora</taxon>
    </lineage>
</organism>
<sequence length="257" mass="28296">MRTLCEHPAWNNGRRLVRTANGVSLASASAAGIELSKPGPVIDIYEPAELSDRVPELLRRRLEYRGRVARMRTPDLWEAIATAIIRQVIRADQARLMYQRFTSAYGEIAEVGRVFPAPELVLALDDEVFTELGMAFKRDPLRAAAQAVLDHGEEWEQLPPADLVTELQAVPRIGPWTAGAATADLTGDFSLYPHGDMAVRKYTRQTFPDLDLPDQEAAFAACWSAYCDSSSELSVLTALTLALGGDRAQSLDQNEPS</sequence>
<dbReference type="Gene3D" id="1.10.340.30">
    <property type="entry name" value="Hypothetical protein, domain 2"/>
    <property type="match status" value="1"/>
</dbReference>
<dbReference type="GO" id="GO:0032993">
    <property type="term" value="C:protein-DNA complex"/>
    <property type="evidence" value="ECO:0007669"/>
    <property type="project" value="TreeGrafter"/>
</dbReference>
<accession>A0A543NNY2</accession>
<evidence type="ECO:0000256" key="2">
    <source>
        <dbReference type="ARBA" id="ARBA00023204"/>
    </source>
</evidence>
<dbReference type="RefSeq" id="WP_211351866.1">
    <property type="nucleotide sequence ID" value="NZ_VFQC01000001.1"/>
</dbReference>
<gene>
    <name evidence="3" type="ORF">FHX37_3569</name>
</gene>
<dbReference type="AlphaFoldDB" id="A0A543NNY2"/>
<dbReference type="GO" id="GO:0006285">
    <property type="term" value="P:base-excision repair, AP site formation"/>
    <property type="evidence" value="ECO:0007669"/>
    <property type="project" value="TreeGrafter"/>
</dbReference>
<dbReference type="InterPro" id="IPR011257">
    <property type="entry name" value="DNA_glycosylase"/>
</dbReference>
<name>A0A543NNY2_9ACTN</name>
<proteinExistence type="predicted"/>
<evidence type="ECO:0000256" key="1">
    <source>
        <dbReference type="ARBA" id="ARBA00022763"/>
    </source>
</evidence>
<dbReference type="GO" id="GO:0032131">
    <property type="term" value="F:alkylated DNA binding"/>
    <property type="evidence" value="ECO:0007669"/>
    <property type="project" value="TreeGrafter"/>
</dbReference>
<dbReference type="Proteomes" id="UP000317422">
    <property type="component" value="Unassembled WGS sequence"/>
</dbReference>
<dbReference type="SUPFAM" id="SSF48150">
    <property type="entry name" value="DNA-glycosylase"/>
    <property type="match status" value="1"/>
</dbReference>
<comment type="caution">
    <text evidence="3">The sequence shown here is derived from an EMBL/GenBank/DDBJ whole genome shotgun (WGS) entry which is preliminary data.</text>
</comment>
<reference evidence="3 4" key="1">
    <citation type="submission" date="2019-06" db="EMBL/GenBank/DDBJ databases">
        <title>Sequencing the genomes of 1000 actinobacteria strains.</title>
        <authorList>
            <person name="Klenk H.-P."/>
        </authorList>
    </citation>
    <scope>NUCLEOTIDE SEQUENCE [LARGE SCALE GENOMIC DNA]</scope>
    <source>
        <strain evidence="3 4">DSM 45015</strain>
    </source>
</reference>
<dbReference type="GO" id="GO:0043916">
    <property type="term" value="F:DNA-7-methylguanine glycosylase activity"/>
    <property type="evidence" value="ECO:0007669"/>
    <property type="project" value="TreeGrafter"/>
</dbReference>